<dbReference type="GO" id="GO:0003677">
    <property type="term" value="F:DNA binding"/>
    <property type="evidence" value="ECO:0007669"/>
    <property type="project" value="UniProtKB-KW"/>
</dbReference>
<dbReference type="GO" id="GO:0003700">
    <property type="term" value="F:DNA-binding transcription factor activity"/>
    <property type="evidence" value="ECO:0007669"/>
    <property type="project" value="InterPro"/>
</dbReference>
<sequence length="117" mass="12782">MIADSPVVLCGALADETRWRILCLVGQRAASASELAEDLPVSRQAIAHHLDILARAGLVQAHRQGRQLRYQALGAPLSRLARDLDAIGRGWERRLDRLRIVVEAEQAPGSAAGRSER</sequence>
<dbReference type="CDD" id="cd00090">
    <property type="entry name" value="HTH_ARSR"/>
    <property type="match status" value="1"/>
</dbReference>
<dbReference type="SMART" id="SM00418">
    <property type="entry name" value="HTH_ARSR"/>
    <property type="match status" value="1"/>
</dbReference>
<dbReference type="InterPro" id="IPR036388">
    <property type="entry name" value="WH-like_DNA-bd_sf"/>
</dbReference>
<keyword evidence="3" id="KW-0804">Transcription</keyword>
<protein>
    <submittedName>
        <fullName evidence="5">Winged helix-turn-helix transcriptional regulator</fullName>
    </submittedName>
</protein>
<evidence type="ECO:0000259" key="4">
    <source>
        <dbReference type="PROSITE" id="PS50987"/>
    </source>
</evidence>
<keyword evidence="6" id="KW-1185">Reference proteome</keyword>
<dbReference type="InterPro" id="IPR011991">
    <property type="entry name" value="ArsR-like_HTH"/>
</dbReference>
<dbReference type="RefSeq" id="WP_166234229.1">
    <property type="nucleotide sequence ID" value="NZ_CP049865.1"/>
</dbReference>
<evidence type="ECO:0000256" key="3">
    <source>
        <dbReference type="ARBA" id="ARBA00023163"/>
    </source>
</evidence>
<feature type="domain" description="HTH arsR-type" evidence="4">
    <location>
        <begin position="1"/>
        <end position="92"/>
    </location>
</feature>
<dbReference type="NCBIfam" id="NF033788">
    <property type="entry name" value="HTH_metalloreg"/>
    <property type="match status" value="1"/>
</dbReference>
<dbReference type="Proteomes" id="UP000501058">
    <property type="component" value="Chromosome"/>
</dbReference>
<dbReference type="InterPro" id="IPR051081">
    <property type="entry name" value="HTH_MetalResp_TranReg"/>
</dbReference>
<reference evidence="5 6" key="1">
    <citation type="submission" date="2020-03" db="EMBL/GenBank/DDBJ databases">
        <title>Propioniciclava sp. nov., isolated from Hydrophilus acuminatus.</title>
        <authorList>
            <person name="Hyun D.-W."/>
            <person name="Bae J.-W."/>
        </authorList>
    </citation>
    <scope>NUCLEOTIDE SEQUENCE [LARGE SCALE GENOMIC DNA]</scope>
    <source>
        <strain evidence="5 6">HDW11</strain>
    </source>
</reference>
<dbReference type="PANTHER" id="PTHR33154">
    <property type="entry name" value="TRANSCRIPTIONAL REGULATOR, ARSR FAMILY"/>
    <property type="match status" value="1"/>
</dbReference>
<dbReference type="KEGG" id="prv:G7070_13940"/>
<dbReference type="EMBL" id="CP049865">
    <property type="protein sequence ID" value="QIK73158.1"/>
    <property type="molecule type" value="Genomic_DNA"/>
</dbReference>
<dbReference type="PRINTS" id="PR00778">
    <property type="entry name" value="HTHARSR"/>
</dbReference>
<dbReference type="AlphaFoldDB" id="A0A6G7Y935"/>
<dbReference type="Gene3D" id="1.10.10.10">
    <property type="entry name" value="Winged helix-like DNA-binding domain superfamily/Winged helix DNA-binding domain"/>
    <property type="match status" value="1"/>
</dbReference>
<keyword evidence="1" id="KW-0805">Transcription regulation</keyword>
<dbReference type="InterPro" id="IPR001845">
    <property type="entry name" value="HTH_ArsR_DNA-bd_dom"/>
</dbReference>
<evidence type="ECO:0000256" key="1">
    <source>
        <dbReference type="ARBA" id="ARBA00023015"/>
    </source>
</evidence>
<evidence type="ECO:0000313" key="5">
    <source>
        <dbReference type="EMBL" id="QIK73158.1"/>
    </source>
</evidence>
<keyword evidence="2" id="KW-0238">DNA-binding</keyword>
<dbReference type="InterPro" id="IPR036390">
    <property type="entry name" value="WH_DNA-bd_sf"/>
</dbReference>
<dbReference type="PROSITE" id="PS50987">
    <property type="entry name" value="HTH_ARSR_2"/>
    <property type="match status" value="1"/>
</dbReference>
<dbReference type="SUPFAM" id="SSF46785">
    <property type="entry name" value="Winged helix' DNA-binding domain"/>
    <property type="match status" value="1"/>
</dbReference>
<dbReference type="PANTHER" id="PTHR33154:SF33">
    <property type="entry name" value="TRANSCRIPTIONAL REPRESSOR SDPR"/>
    <property type="match status" value="1"/>
</dbReference>
<evidence type="ECO:0000256" key="2">
    <source>
        <dbReference type="ARBA" id="ARBA00023125"/>
    </source>
</evidence>
<gene>
    <name evidence="5" type="ORF">G7070_13940</name>
</gene>
<organism evidence="5 6">
    <name type="scientific">Propioniciclava coleopterorum</name>
    <dbReference type="NCBI Taxonomy" id="2714937"/>
    <lineage>
        <taxon>Bacteria</taxon>
        <taxon>Bacillati</taxon>
        <taxon>Actinomycetota</taxon>
        <taxon>Actinomycetes</taxon>
        <taxon>Propionibacteriales</taxon>
        <taxon>Propionibacteriaceae</taxon>
        <taxon>Propioniciclava</taxon>
    </lineage>
</organism>
<evidence type="ECO:0000313" key="6">
    <source>
        <dbReference type="Proteomes" id="UP000501058"/>
    </source>
</evidence>
<accession>A0A6G7Y935</accession>
<name>A0A6G7Y935_9ACTN</name>
<dbReference type="Pfam" id="PF12840">
    <property type="entry name" value="HTH_20"/>
    <property type="match status" value="1"/>
</dbReference>
<proteinExistence type="predicted"/>